<feature type="domain" description="Histidine kinase" evidence="9">
    <location>
        <begin position="547"/>
        <end position="777"/>
    </location>
</feature>
<dbReference type="SMART" id="SM00388">
    <property type="entry name" value="HisKA"/>
    <property type="match status" value="1"/>
</dbReference>
<evidence type="ECO:0000256" key="7">
    <source>
        <dbReference type="ARBA" id="ARBA00055745"/>
    </source>
</evidence>
<dbReference type="FunFam" id="3.30.450.20:FF:000099">
    <property type="entry name" value="Sensory box sensor histidine kinase"/>
    <property type="match status" value="1"/>
</dbReference>
<dbReference type="InterPro" id="IPR000700">
    <property type="entry name" value="PAS-assoc_C"/>
</dbReference>
<dbReference type="SMART" id="SM00091">
    <property type="entry name" value="PAS"/>
    <property type="match status" value="2"/>
</dbReference>
<dbReference type="Pfam" id="PF00072">
    <property type="entry name" value="Response_reg"/>
    <property type="match status" value="1"/>
</dbReference>
<dbReference type="InterPro" id="IPR003661">
    <property type="entry name" value="HisK_dim/P_dom"/>
</dbReference>
<feature type="domain" description="PAC" evidence="12">
    <location>
        <begin position="470"/>
        <end position="522"/>
    </location>
</feature>
<dbReference type="PANTHER" id="PTHR43547:SF2">
    <property type="entry name" value="HYBRID SIGNAL TRANSDUCTION HISTIDINE KINASE C"/>
    <property type="match status" value="1"/>
</dbReference>
<evidence type="ECO:0000256" key="1">
    <source>
        <dbReference type="ARBA" id="ARBA00000085"/>
    </source>
</evidence>
<evidence type="ECO:0000259" key="9">
    <source>
        <dbReference type="PROSITE" id="PS50109"/>
    </source>
</evidence>
<dbReference type="Gene3D" id="3.30.450.20">
    <property type="entry name" value="PAS domain"/>
    <property type="match status" value="3"/>
</dbReference>
<protein>
    <recommendedName>
        <fullName evidence="2">histidine kinase</fullName>
        <ecNumber evidence="2">2.7.13.3</ecNumber>
    </recommendedName>
</protein>
<dbReference type="InterPro" id="IPR013655">
    <property type="entry name" value="PAS_fold_3"/>
</dbReference>
<dbReference type="InterPro" id="IPR001789">
    <property type="entry name" value="Sig_transdc_resp-reg_receiver"/>
</dbReference>
<evidence type="ECO:0000313" key="14">
    <source>
        <dbReference type="Proteomes" id="UP000300142"/>
    </source>
</evidence>
<dbReference type="PROSITE" id="PS50112">
    <property type="entry name" value="PAS"/>
    <property type="match status" value="2"/>
</dbReference>
<feature type="domain" description="PAS" evidence="11">
    <location>
        <begin position="271"/>
        <end position="343"/>
    </location>
</feature>
<dbReference type="RefSeq" id="WP_137669058.1">
    <property type="nucleotide sequence ID" value="NZ_BJCE01000264.1"/>
</dbReference>
<keyword evidence="4" id="KW-0808">Transferase</keyword>
<evidence type="ECO:0000256" key="8">
    <source>
        <dbReference type="PROSITE-ProRule" id="PRU00169"/>
    </source>
</evidence>
<evidence type="ECO:0000256" key="4">
    <source>
        <dbReference type="ARBA" id="ARBA00022679"/>
    </source>
</evidence>
<gene>
    <name evidence="13" type="ORF">SR1949_46180</name>
</gene>
<evidence type="ECO:0000256" key="3">
    <source>
        <dbReference type="ARBA" id="ARBA00022553"/>
    </source>
</evidence>
<comment type="function">
    <text evidence="7">Photoreceptor which exists in two forms that are reversibly interconvertible by light: the R form that absorbs maximally in the red region of the spectrum and the FR form that absorbs maximally in the far-red region.</text>
</comment>
<feature type="domain" description="PAC" evidence="12">
    <location>
        <begin position="346"/>
        <end position="396"/>
    </location>
</feature>
<feature type="domain" description="PAS" evidence="11">
    <location>
        <begin position="397"/>
        <end position="467"/>
    </location>
</feature>
<evidence type="ECO:0000313" key="13">
    <source>
        <dbReference type="EMBL" id="GCL39492.1"/>
    </source>
</evidence>
<feature type="modified residue" description="4-aspartylphosphate" evidence="8">
    <location>
        <position position="58"/>
    </location>
</feature>
<dbReference type="PROSITE" id="PS50110">
    <property type="entry name" value="RESPONSE_REGULATORY"/>
    <property type="match status" value="1"/>
</dbReference>
<keyword evidence="6" id="KW-0902">Two-component regulatory system</keyword>
<dbReference type="Pfam" id="PF02518">
    <property type="entry name" value="HATPase_c"/>
    <property type="match status" value="1"/>
</dbReference>
<dbReference type="PROSITE" id="PS50109">
    <property type="entry name" value="HIS_KIN"/>
    <property type="match status" value="1"/>
</dbReference>
<proteinExistence type="predicted"/>
<dbReference type="CDD" id="cd00130">
    <property type="entry name" value="PAS"/>
    <property type="match status" value="2"/>
</dbReference>
<evidence type="ECO:0000259" key="10">
    <source>
        <dbReference type="PROSITE" id="PS50110"/>
    </source>
</evidence>
<evidence type="ECO:0000256" key="2">
    <source>
        <dbReference type="ARBA" id="ARBA00012438"/>
    </source>
</evidence>
<keyword evidence="5 13" id="KW-0418">Kinase</keyword>
<dbReference type="PROSITE" id="PS50113">
    <property type="entry name" value="PAC"/>
    <property type="match status" value="2"/>
</dbReference>
<dbReference type="InterPro" id="IPR004358">
    <property type="entry name" value="Sig_transdc_His_kin-like_C"/>
</dbReference>
<sequence length="777" mass="88225">MVQPRTVLIVDDSPEDRQVYRRYLQQDQEYIYTIFEEELGQEALALCRQFQPDGILLDFVLPDLNGLEFITELKQQTQGNIPAVIMLTGYGNEAVAVQAIKSGVQDYLVKGKTTAELLCSTVNSAIKNVNLSQELQRSEERFRTSVENMLDCFGIYSAIRNQNGEIIDFRIDYVNAAACECHRLTKEEIIDKRLCEILPAYRTSGIFNEYCRVIETGNPVMKESQQFICKSKQKQLARYFDFRIAKMKDGCVVSWRDVTEKKQAEERLRQSEAKFRRIVESNIVGIYFGDIGGQIYEANDAFLKILGYTREEFANGSIRWDMMTPSEYKNLDQQKIQELQTLGICTPFEKQYFHKNGSRIPVLLAIALIEGEKNGYSVCFVLDLTQHKQTEEALRQSEQSYRYLSDAIPQLVWIANTQGECVHVNQRWLDFTGQTLEQVIGYGWTKIVHPDDIPIVMEAWLTALQTGKPYEFEKRLRRYDGVYRWYLVRAVPIKDEWGRVVKWFGTSTDIEDSKQLEAESVRLLEMEKAARLEAEQANQAKDDFVAMVSHDLRSPLNAILGWANLLRTRPLDTHTINRALEIIERNAHSQAKLLEDLLNISRILRGKLQLEVSQVNLVSIVNTAIETAYPTAKAENIFLESVIAESIPPIRGDAHRLLQVLGNLIANAIKFTPSGGRVKVKLSLVDDQVTKLKYTQITVSDTGIGISPEFLPFVFERYHQCDGLSSTIGERNHKKGGLGLGLAIARHLVELHGGTIEASSPGVDKGATFTIKLPISS</sequence>
<evidence type="ECO:0000256" key="5">
    <source>
        <dbReference type="ARBA" id="ARBA00022777"/>
    </source>
</evidence>
<dbReference type="SUPFAM" id="SSF55874">
    <property type="entry name" value="ATPase domain of HSP90 chaperone/DNA topoisomerase II/histidine kinase"/>
    <property type="match status" value="1"/>
</dbReference>
<name>A0A480A4P4_9CYAN</name>
<dbReference type="GO" id="GO:0000155">
    <property type="term" value="F:phosphorelay sensor kinase activity"/>
    <property type="evidence" value="ECO:0007669"/>
    <property type="project" value="InterPro"/>
</dbReference>
<dbReference type="Gene3D" id="1.10.287.130">
    <property type="match status" value="1"/>
</dbReference>
<dbReference type="EC" id="2.7.13.3" evidence="2"/>
<dbReference type="SUPFAM" id="SSF52172">
    <property type="entry name" value="CheY-like"/>
    <property type="match status" value="1"/>
</dbReference>
<dbReference type="SUPFAM" id="SSF55785">
    <property type="entry name" value="PYP-like sensor domain (PAS domain)"/>
    <property type="match status" value="3"/>
</dbReference>
<keyword evidence="3 8" id="KW-0597">Phosphoprotein</keyword>
<dbReference type="CDD" id="cd00156">
    <property type="entry name" value="REC"/>
    <property type="match status" value="1"/>
</dbReference>
<dbReference type="Pfam" id="PF00512">
    <property type="entry name" value="HisKA"/>
    <property type="match status" value="1"/>
</dbReference>
<comment type="caution">
    <text evidence="13">The sequence shown here is derived from an EMBL/GenBank/DDBJ whole genome shotgun (WGS) entry which is preliminary data.</text>
</comment>
<dbReference type="EMBL" id="BJCE01000264">
    <property type="protein sequence ID" value="GCL39492.1"/>
    <property type="molecule type" value="Genomic_DNA"/>
</dbReference>
<dbReference type="InterPro" id="IPR035965">
    <property type="entry name" value="PAS-like_dom_sf"/>
</dbReference>
<dbReference type="SMART" id="SM00086">
    <property type="entry name" value="PAC"/>
    <property type="match status" value="2"/>
</dbReference>
<dbReference type="InterPro" id="IPR036097">
    <property type="entry name" value="HisK_dim/P_sf"/>
</dbReference>
<dbReference type="PANTHER" id="PTHR43547">
    <property type="entry name" value="TWO-COMPONENT HISTIDINE KINASE"/>
    <property type="match status" value="1"/>
</dbReference>
<accession>A0A480A4P4</accession>
<dbReference type="InterPro" id="IPR036890">
    <property type="entry name" value="HATPase_C_sf"/>
</dbReference>
<dbReference type="Gene3D" id="3.40.50.2300">
    <property type="match status" value="1"/>
</dbReference>
<evidence type="ECO:0000256" key="6">
    <source>
        <dbReference type="ARBA" id="ARBA00023012"/>
    </source>
</evidence>
<dbReference type="FunFam" id="3.30.565.10:FF:000006">
    <property type="entry name" value="Sensor histidine kinase WalK"/>
    <property type="match status" value="1"/>
</dbReference>
<reference evidence="14" key="1">
    <citation type="submission" date="2019-02" db="EMBL/GenBank/DDBJ databases">
        <title>Draft genome sequence of Sphaerospermopsis reniformis NIES-1949.</title>
        <authorList>
            <person name="Yamaguchi H."/>
            <person name="Suzuki S."/>
            <person name="Kawachi M."/>
        </authorList>
    </citation>
    <scope>NUCLEOTIDE SEQUENCE [LARGE SCALE GENOMIC DNA]</scope>
    <source>
        <strain evidence="14">NIES-1949</strain>
    </source>
</reference>
<feature type="domain" description="Response regulatory" evidence="10">
    <location>
        <begin position="6"/>
        <end position="125"/>
    </location>
</feature>
<evidence type="ECO:0000259" key="11">
    <source>
        <dbReference type="PROSITE" id="PS50112"/>
    </source>
</evidence>
<keyword evidence="14" id="KW-1185">Reference proteome</keyword>
<dbReference type="AlphaFoldDB" id="A0A480A4P4"/>
<comment type="catalytic activity">
    <reaction evidence="1">
        <text>ATP + protein L-histidine = ADP + protein N-phospho-L-histidine.</text>
        <dbReference type="EC" id="2.7.13.3"/>
    </reaction>
</comment>
<dbReference type="InterPro" id="IPR011006">
    <property type="entry name" value="CheY-like_superfamily"/>
</dbReference>
<dbReference type="Proteomes" id="UP000300142">
    <property type="component" value="Unassembled WGS sequence"/>
</dbReference>
<dbReference type="SMART" id="SM00448">
    <property type="entry name" value="REC"/>
    <property type="match status" value="1"/>
</dbReference>
<organism evidence="13 14">
    <name type="scientific">Sphaerospermopsis reniformis</name>
    <dbReference type="NCBI Taxonomy" id="531300"/>
    <lineage>
        <taxon>Bacteria</taxon>
        <taxon>Bacillati</taxon>
        <taxon>Cyanobacteriota</taxon>
        <taxon>Cyanophyceae</taxon>
        <taxon>Nostocales</taxon>
        <taxon>Aphanizomenonaceae</taxon>
        <taxon>Sphaerospermopsis</taxon>
    </lineage>
</organism>
<dbReference type="SMART" id="SM00387">
    <property type="entry name" value="HATPase_c"/>
    <property type="match status" value="1"/>
</dbReference>
<dbReference type="NCBIfam" id="TIGR00229">
    <property type="entry name" value="sensory_box"/>
    <property type="match status" value="3"/>
</dbReference>
<dbReference type="InterPro" id="IPR000014">
    <property type="entry name" value="PAS"/>
</dbReference>
<dbReference type="SUPFAM" id="SSF47384">
    <property type="entry name" value="Homodimeric domain of signal transducing histidine kinase"/>
    <property type="match status" value="1"/>
</dbReference>
<dbReference type="PRINTS" id="PR00344">
    <property type="entry name" value="BCTRLSENSOR"/>
</dbReference>
<dbReference type="InterPro" id="IPR001610">
    <property type="entry name" value="PAC"/>
</dbReference>
<dbReference type="Gene3D" id="3.30.565.10">
    <property type="entry name" value="Histidine kinase-like ATPase, C-terminal domain"/>
    <property type="match status" value="1"/>
</dbReference>
<dbReference type="Pfam" id="PF08447">
    <property type="entry name" value="PAS_3"/>
    <property type="match status" value="1"/>
</dbReference>
<dbReference type="CDD" id="cd00082">
    <property type="entry name" value="HisKA"/>
    <property type="match status" value="1"/>
</dbReference>
<dbReference type="InterPro" id="IPR005467">
    <property type="entry name" value="His_kinase_dom"/>
</dbReference>
<dbReference type="Pfam" id="PF13426">
    <property type="entry name" value="PAS_9"/>
    <property type="match status" value="2"/>
</dbReference>
<evidence type="ECO:0000259" key="12">
    <source>
        <dbReference type="PROSITE" id="PS50113"/>
    </source>
</evidence>
<dbReference type="InterPro" id="IPR003594">
    <property type="entry name" value="HATPase_dom"/>
</dbReference>